<evidence type="ECO:0000313" key="4">
    <source>
        <dbReference type="EMBL" id="RKD99777.1"/>
    </source>
</evidence>
<dbReference type="InterPro" id="IPR032508">
    <property type="entry name" value="FecR_C"/>
</dbReference>
<dbReference type="EMBL" id="RAPQ01000010">
    <property type="protein sequence ID" value="RKD99777.1"/>
    <property type="molecule type" value="Genomic_DNA"/>
</dbReference>
<accession>A0A419WWE9</accession>
<evidence type="ECO:0000259" key="3">
    <source>
        <dbReference type="Pfam" id="PF16344"/>
    </source>
</evidence>
<evidence type="ECO:0000259" key="2">
    <source>
        <dbReference type="Pfam" id="PF04773"/>
    </source>
</evidence>
<dbReference type="PANTHER" id="PTHR30273">
    <property type="entry name" value="PERIPLASMIC SIGNAL SENSOR AND SIGMA FACTOR ACTIVATOR FECR-RELATED"/>
    <property type="match status" value="1"/>
</dbReference>
<dbReference type="Pfam" id="PF16344">
    <property type="entry name" value="FecR_C"/>
    <property type="match status" value="1"/>
</dbReference>
<comment type="caution">
    <text evidence="4">The sequence shown here is derived from an EMBL/GenBank/DDBJ whole genome shotgun (WGS) entry which is preliminary data.</text>
</comment>
<keyword evidence="5" id="KW-1185">Reference proteome</keyword>
<dbReference type="PIRSF" id="PIRSF018266">
    <property type="entry name" value="FecR"/>
    <property type="match status" value="1"/>
</dbReference>
<dbReference type="PANTHER" id="PTHR30273:SF2">
    <property type="entry name" value="PROTEIN FECR"/>
    <property type="match status" value="1"/>
</dbReference>
<evidence type="ECO:0000256" key="1">
    <source>
        <dbReference type="SAM" id="Phobius"/>
    </source>
</evidence>
<proteinExistence type="predicted"/>
<dbReference type="Proteomes" id="UP000284531">
    <property type="component" value="Unassembled WGS sequence"/>
</dbReference>
<dbReference type="RefSeq" id="WP_120240545.1">
    <property type="nucleotide sequence ID" value="NZ_RAPQ01000010.1"/>
</dbReference>
<keyword evidence="1" id="KW-0812">Transmembrane</keyword>
<reference evidence="4 5" key="1">
    <citation type="submission" date="2018-09" db="EMBL/GenBank/DDBJ databases">
        <title>Genomic Encyclopedia of Archaeal and Bacterial Type Strains, Phase II (KMG-II): from individual species to whole genera.</title>
        <authorList>
            <person name="Goeker M."/>
        </authorList>
    </citation>
    <scope>NUCLEOTIDE SEQUENCE [LARGE SCALE GENOMIC DNA]</scope>
    <source>
        <strain evidence="4 5">DSM 21950</strain>
    </source>
</reference>
<dbReference type="Gene3D" id="3.55.50.30">
    <property type="match status" value="1"/>
</dbReference>
<dbReference type="InterPro" id="IPR006860">
    <property type="entry name" value="FecR"/>
</dbReference>
<gene>
    <name evidence="4" type="ORF">BXY64_2758</name>
</gene>
<dbReference type="InterPro" id="IPR012373">
    <property type="entry name" value="Ferrdict_sens_TM"/>
</dbReference>
<dbReference type="OrthoDB" id="1493027at2"/>
<dbReference type="GO" id="GO:0016989">
    <property type="term" value="F:sigma factor antagonist activity"/>
    <property type="evidence" value="ECO:0007669"/>
    <property type="project" value="TreeGrafter"/>
</dbReference>
<protein>
    <submittedName>
        <fullName evidence="4">FecR family protein</fullName>
    </submittedName>
</protein>
<organism evidence="4 5">
    <name type="scientific">Marinifilum flexuosum</name>
    <dbReference type="NCBI Taxonomy" id="1117708"/>
    <lineage>
        <taxon>Bacteria</taxon>
        <taxon>Pseudomonadati</taxon>
        <taxon>Bacteroidota</taxon>
        <taxon>Bacteroidia</taxon>
        <taxon>Marinilabiliales</taxon>
        <taxon>Marinifilaceae</taxon>
    </lineage>
</organism>
<feature type="domain" description="Protein FecR C-terminal" evidence="3">
    <location>
        <begin position="313"/>
        <end position="382"/>
    </location>
</feature>
<dbReference type="AlphaFoldDB" id="A0A419WWE9"/>
<sequence length="383" mass="43833">MHIPEKNISDLIVRHLKGQLNEEQEKELQDRLKQPGKQELFDRIVSKERILQKSFEYDEFKQEAAWAKLEKQIKPRLDYKKWLAYAAVIMLPLAIGFLLLQETPEYEPGLAEVQEIQPGSSNAVIYFSNGEIVDLSKDTSEIIRSKENLLVERDSNQLKINDDELLAGQLNQMNRIVTPIGGEYQVQLPDGTKVWMNADSYLEFPSKFSSKERKVIAKGELYFDVESNKDWPFVVETKGMELKVLGTEFNVRAYEDEAEIHSTLIEGSVLVNNSLGKNVILIPGRQAVISKSNNSIKDLEANIEEVTAWKNGQFIFDSRRLENIMYDLARWYNVKIFFANASVKDKKFSVDVQRYGQIEDILTLIEGTGDASFTIKGNVITVQ</sequence>
<feature type="transmembrane region" description="Helical" evidence="1">
    <location>
        <begin position="82"/>
        <end position="100"/>
    </location>
</feature>
<dbReference type="Gene3D" id="2.60.120.1440">
    <property type="match status" value="1"/>
</dbReference>
<name>A0A419WWE9_9BACT</name>
<evidence type="ECO:0000313" key="5">
    <source>
        <dbReference type="Proteomes" id="UP000284531"/>
    </source>
</evidence>
<feature type="domain" description="FecR protein" evidence="2">
    <location>
        <begin position="175"/>
        <end position="269"/>
    </location>
</feature>
<dbReference type="FunFam" id="2.60.120.1440:FF:000001">
    <property type="entry name" value="Putative anti-sigma factor"/>
    <property type="match status" value="1"/>
</dbReference>
<keyword evidence="1" id="KW-1133">Transmembrane helix</keyword>
<keyword evidence="1" id="KW-0472">Membrane</keyword>
<dbReference type="Pfam" id="PF04773">
    <property type="entry name" value="FecR"/>
    <property type="match status" value="1"/>
</dbReference>